<organism evidence="1 2">
    <name type="scientific">Klebsiella variicola (strain 342)</name>
    <name type="common">Klebsiella pneumoniae</name>
    <dbReference type="NCBI Taxonomy" id="507522"/>
    <lineage>
        <taxon>Bacteria</taxon>
        <taxon>Pseudomonadati</taxon>
        <taxon>Pseudomonadota</taxon>
        <taxon>Gammaproteobacteria</taxon>
        <taxon>Enterobacterales</taxon>
        <taxon>Enterobacteriaceae</taxon>
        <taxon>Klebsiella/Raoultella group</taxon>
        <taxon>Klebsiella</taxon>
        <taxon>Klebsiella pneumoniae complex</taxon>
    </lineage>
</organism>
<sequence length="40" mass="4559">MFFNNIKNDARPDAKCGGIASHRKYISRTTTFIIERSKGN</sequence>
<dbReference type="Proteomes" id="UP000001734">
    <property type="component" value="Chromosome"/>
</dbReference>
<dbReference type="AlphaFoldDB" id="B5Y1M0"/>
<gene>
    <name evidence="1" type="ordered locus">KPK_4570</name>
</gene>
<dbReference type="KEGG" id="kpe:KPK_4570"/>
<name>B5Y1M0_KLEV3</name>
<evidence type="ECO:0000313" key="1">
    <source>
        <dbReference type="EMBL" id="ACI09890.1"/>
    </source>
</evidence>
<evidence type="ECO:0000313" key="2">
    <source>
        <dbReference type="Proteomes" id="UP000001734"/>
    </source>
</evidence>
<proteinExistence type="predicted"/>
<reference evidence="1 2" key="1">
    <citation type="journal article" date="2008" name="PLoS Genet.">
        <title>Complete genome sequence of the N2-fixing broad host range endophyte Klebsiella pneumoniae 342 and virulence predictions verified in mice.</title>
        <authorList>
            <person name="Fouts D.E."/>
            <person name="Tyler H.L."/>
            <person name="DeBoy R.T."/>
            <person name="Daugherty S."/>
            <person name="Ren Q."/>
            <person name="Badger J.H."/>
            <person name="Durkin A.S."/>
            <person name="Huot H."/>
            <person name="Shrivastava S."/>
            <person name="Kothari S."/>
            <person name="Dodson R.J."/>
            <person name="Mohamoud Y."/>
            <person name="Khouri H."/>
            <person name="Roesch L.F."/>
            <person name="Krogfelt K.A."/>
            <person name="Struve C."/>
            <person name="Triplett E.W."/>
            <person name="Methe B.A."/>
        </authorList>
    </citation>
    <scope>NUCLEOTIDE SEQUENCE [LARGE SCALE GENOMIC DNA]</scope>
    <source>
        <strain evidence="1 2">342</strain>
    </source>
</reference>
<dbReference type="BioCyc" id="KPNE507522:GI0B-4551-MONOMER"/>
<accession>B5Y1M0</accession>
<dbReference type="HOGENOM" id="CLU_3291123_0_0_6"/>
<dbReference type="EMBL" id="CP000964">
    <property type="protein sequence ID" value="ACI09890.1"/>
    <property type="molecule type" value="Genomic_DNA"/>
</dbReference>
<protein>
    <submittedName>
        <fullName evidence="1">Uncharacterized protein</fullName>
    </submittedName>
</protein>